<comment type="similarity">
    <text evidence="1">Belongs to the glycosyl hydrolase 5 (cellulase A) family.</text>
</comment>
<protein>
    <recommendedName>
        <fullName evidence="5">Glycoside hydrolase family 5 domain-containing protein</fullName>
    </recommendedName>
</protein>
<name>G7DXD1_MIXOS</name>
<comment type="caution">
    <text evidence="6">The sequence shown here is derived from an EMBL/GenBank/DDBJ whole genome shotgun (WGS) entry which is preliminary data.</text>
</comment>
<dbReference type="HOGENOM" id="CLU_009024_1_0_1"/>
<sequence>MLPKLSICDGHIVDESGEYVHLRGVSFSGHSKLPSRPDLPSHSRDLEAVFDHRNVSFVGRPCPLSEAHEHLARLQHWGFNLIRLVVTWEALEHQGPGIYDREYIDYLVELVALFPRYGIYCLVDAHQDVWSRLTGGSGAPGWTLELCGFDTRQLTATLAHHLHNSAHLAPGQPPSNVWPAGYQRLAPATCATLFWAGDQLAPKLLVNTSEHANGEQLFAGRSTVGIGTFLQVSLIEAFAQLLHRLSACSSVIGFEPMNEPHRGYISLHDPFSWNHMTDLAYHLFPTPLQTWALGEGYAQDVPFYEASFPEPTALSHYAHVDPKGKRAWSSECIWRQHGVWEWNTGTQQPVCLRKDYFERDPQTHKVIEWYSQCWWPFLRRFSVRMQKIQSGWLCFAAGIPNEFSPTWPQAERPKNLVYAPHWYDLHSLFGKAHGNFTVDVQSLSRGGNVFTSIFFGARGAKANYARQMKRIANNAARAVRGAPVLIGECGIPMDQNSKQAFKTGNWRSQVRQLDALMSAMEASALHCVLWNYNPLNTNEHGDAWNAEDFSIYSLSEEQLRTQRDAIDQGARALLAFKRPALVSSNRQQIRSEYDIYSRTLVLLFARSNDSTLHASIYCPHRLYQNGKLSIRAIDVRGTPLAFEATYDTQKQHLHIALFCSTQCGLEIEANQLQAIERPSNIDLAFVPIKPISACLALLIALVGMYVYRR</sequence>
<keyword evidence="7" id="KW-1185">Reference proteome</keyword>
<dbReference type="InterPro" id="IPR001547">
    <property type="entry name" value="Glyco_hydro_5"/>
</dbReference>
<dbReference type="eggNOG" id="ENOG502QPU8">
    <property type="taxonomic scope" value="Eukaryota"/>
</dbReference>
<evidence type="ECO:0000256" key="1">
    <source>
        <dbReference type="ARBA" id="ARBA00005641"/>
    </source>
</evidence>
<dbReference type="GO" id="GO:0000272">
    <property type="term" value="P:polysaccharide catabolic process"/>
    <property type="evidence" value="ECO:0007669"/>
    <property type="project" value="InterPro"/>
</dbReference>
<gene>
    <name evidence="6" type="primary">Mo01897</name>
    <name evidence="6" type="ORF">E5Q_01897</name>
</gene>
<dbReference type="PANTHER" id="PTHR31308">
    <property type="match status" value="1"/>
</dbReference>
<dbReference type="OMA" id="NEFIPPW"/>
<organism evidence="6 7">
    <name type="scientific">Mixia osmundae (strain CBS 9802 / IAM 14324 / JCM 22182 / KY 12970)</name>
    <dbReference type="NCBI Taxonomy" id="764103"/>
    <lineage>
        <taxon>Eukaryota</taxon>
        <taxon>Fungi</taxon>
        <taxon>Dikarya</taxon>
        <taxon>Basidiomycota</taxon>
        <taxon>Pucciniomycotina</taxon>
        <taxon>Mixiomycetes</taxon>
        <taxon>Mixiales</taxon>
        <taxon>Mixiaceae</taxon>
        <taxon>Mixia</taxon>
    </lineage>
</organism>
<dbReference type="PANTHER" id="PTHR31308:SF5">
    <property type="entry name" value="ERGOSTERYL-BETA-GLUCOSIDASE"/>
    <property type="match status" value="1"/>
</dbReference>
<keyword evidence="3" id="KW-0326">Glycosidase</keyword>
<dbReference type="InParanoid" id="G7DXD1"/>
<dbReference type="GO" id="GO:0050295">
    <property type="term" value="F:steryl-beta-glucosidase activity"/>
    <property type="evidence" value="ECO:0007669"/>
    <property type="project" value="TreeGrafter"/>
</dbReference>
<dbReference type="OrthoDB" id="9971853at2759"/>
<dbReference type="Pfam" id="PF00150">
    <property type="entry name" value="Cellulase"/>
    <property type="match status" value="1"/>
</dbReference>
<keyword evidence="4" id="KW-0812">Transmembrane</keyword>
<dbReference type="GO" id="GO:1904462">
    <property type="term" value="P:ergosteryl 3-beta-D-glucoside catabolic process"/>
    <property type="evidence" value="ECO:0007669"/>
    <property type="project" value="TreeGrafter"/>
</dbReference>
<dbReference type="Gene3D" id="3.20.20.80">
    <property type="entry name" value="Glycosidases"/>
    <property type="match status" value="2"/>
</dbReference>
<keyword evidence="4" id="KW-1133">Transmembrane helix</keyword>
<evidence type="ECO:0000256" key="3">
    <source>
        <dbReference type="ARBA" id="ARBA00023295"/>
    </source>
</evidence>
<evidence type="ECO:0000313" key="7">
    <source>
        <dbReference type="Proteomes" id="UP000009131"/>
    </source>
</evidence>
<dbReference type="EMBL" id="BABT02000061">
    <property type="protein sequence ID" value="GAA95241.1"/>
    <property type="molecule type" value="Genomic_DNA"/>
</dbReference>
<feature type="transmembrane region" description="Helical" evidence="4">
    <location>
        <begin position="683"/>
        <end position="707"/>
    </location>
</feature>
<feature type="domain" description="Glycoside hydrolase family 5" evidence="5">
    <location>
        <begin position="66"/>
        <end position="130"/>
    </location>
</feature>
<evidence type="ECO:0000256" key="4">
    <source>
        <dbReference type="SAM" id="Phobius"/>
    </source>
</evidence>
<evidence type="ECO:0000259" key="5">
    <source>
        <dbReference type="Pfam" id="PF00150"/>
    </source>
</evidence>
<dbReference type="SUPFAM" id="SSF51445">
    <property type="entry name" value="(Trans)glycosidases"/>
    <property type="match status" value="1"/>
</dbReference>
<proteinExistence type="inferred from homology"/>
<dbReference type="RefSeq" id="XP_014569686.1">
    <property type="nucleotide sequence ID" value="XM_014714200.1"/>
</dbReference>
<dbReference type="Proteomes" id="UP000009131">
    <property type="component" value="Unassembled WGS sequence"/>
</dbReference>
<accession>G7DXD1</accession>
<dbReference type="InterPro" id="IPR052066">
    <property type="entry name" value="Glycosphingolipid_Hydrolases"/>
</dbReference>
<evidence type="ECO:0000256" key="2">
    <source>
        <dbReference type="ARBA" id="ARBA00022801"/>
    </source>
</evidence>
<keyword evidence="4" id="KW-0472">Membrane</keyword>
<reference evidence="6 7" key="1">
    <citation type="journal article" date="2011" name="J. Gen. Appl. Microbiol.">
        <title>Draft genome sequencing of the enigmatic basidiomycete Mixia osmundae.</title>
        <authorList>
            <person name="Nishida H."/>
            <person name="Nagatsuka Y."/>
            <person name="Sugiyama J."/>
        </authorList>
    </citation>
    <scope>NUCLEOTIDE SEQUENCE [LARGE SCALE GENOMIC DNA]</scope>
    <source>
        <strain evidence="7">CBS 9802 / IAM 14324 / JCM 22182 / KY 12970</strain>
    </source>
</reference>
<evidence type="ECO:0000313" key="6">
    <source>
        <dbReference type="EMBL" id="GAA95241.1"/>
    </source>
</evidence>
<keyword evidence="2" id="KW-0378">Hydrolase</keyword>
<dbReference type="AlphaFoldDB" id="G7DXD1"/>
<dbReference type="STRING" id="764103.G7DXD1"/>
<reference evidence="6 7" key="2">
    <citation type="journal article" date="2012" name="Open Biol.">
        <title>Characteristics of nucleosomes and linker DNA regions on the genome of the basidiomycete Mixia osmundae revealed by mono- and dinucleosome mapping.</title>
        <authorList>
            <person name="Nishida H."/>
            <person name="Kondo S."/>
            <person name="Matsumoto T."/>
            <person name="Suzuki Y."/>
            <person name="Yoshikawa H."/>
            <person name="Taylor T.D."/>
            <person name="Sugiyama J."/>
        </authorList>
    </citation>
    <scope>NUCLEOTIDE SEQUENCE [LARGE SCALE GENOMIC DNA]</scope>
    <source>
        <strain evidence="7">CBS 9802 / IAM 14324 / JCM 22182 / KY 12970</strain>
    </source>
</reference>
<dbReference type="InterPro" id="IPR017853">
    <property type="entry name" value="GH"/>
</dbReference>